<dbReference type="GO" id="GO:0005254">
    <property type="term" value="F:chloride channel activity"/>
    <property type="evidence" value="ECO:0007669"/>
    <property type="project" value="InterPro"/>
</dbReference>
<dbReference type="EMBL" id="JALJOS010000025">
    <property type="protein sequence ID" value="KAK9825229.1"/>
    <property type="molecule type" value="Genomic_DNA"/>
</dbReference>
<accession>A0AAW1QUS8</accession>
<dbReference type="PANTHER" id="PTHR33281">
    <property type="entry name" value="UPF0187 PROTEIN YNEE"/>
    <property type="match status" value="1"/>
</dbReference>
<name>A0AAW1QUS8_9CHLO</name>
<dbReference type="PANTHER" id="PTHR33281:SF19">
    <property type="entry name" value="VOLTAGE-DEPENDENT ANION CHANNEL-FORMING PROTEIN YNEE"/>
    <property type="match status" value="1"/>
</dbReference>
<keyword evidence="7 8" id="KW-0472">Membrane</keyword>
<keyword evidence="6" id="KW-0406">Ion transport</keyword>
<evidence type="ECO:0000313" key="9">
    <source>
        <dbReference type="EMBL" id="KAK9825229.1"/>
    </source>
</evidence>
<dbReference type="AlphaFoldDB" id="A0AAW1QUS8"/>
<keyword evidence="5 8" id="KW-1133">Transmembrane helix</keyword>
<evidence type="ECO:0000256" key="5">
    <source>
        <dbReference type="ARBA" id="ARBA00022989"/>
    </source>
</evidence>
<gene>
    <name evidence="9" type="ORF">WJX74_001615</name>
</gene>
<dbReference type="Proteomes" id="UP001438707">
    <property type="component" value="Unassembled WGS sequence"/>
</dbReference>
<evidence type="ECO:0000256" key="1">
    <source>
        <dbReference type="ARBA" id="ARBA00004651"/>
    </source>
</evidence>
<sequence>MRHDGSADSIQRYLQKRRRDANLKDEARHGFPYFRENSNAVEYGLPFSTTSFAIALLLVFRTNESYRRWWDARRNLGRLCTAMRNIVRQGIAWFPPEQEALLQALQRWAIVLPHMMLFHVCEGHDMDSVLKSLLLPNELDWVKEQERPTFGVTACMTAIVQAACITNEQQQSMDLEIRGGLSEFGASDDILRQPLPVAYTRHTSRFLMIWLICLPVAIWQVYEWATPVISGAVAFFLLGIEHIGIMIEEPFSILPIDKIAGRLRADIEEMMENNQKCEGQISPPLPEPAHMRLEIAKKRHASLPNPFMTDQTAFTPTYATPPTELYLAPEEEDTIHMHHNSKPPRSKYVARAKSLHFDHDLDNSVSGASLLSGRAMSVEIGPSKSLKAHS</sequence>
<dbReference type="Pfam" id="PF25539">
    <property type="entry name" value="Bestrophin_2"/>
    <property type="match status" value="1"/>
</dbReference>
<reference evidence="9 10" key="1">
    <citation type="journal article" date="2024" name="Nat. Commun.">
        <title>Phylogenomics reveals the evolutionary origins of lichenization in chlorophyte algae.</title>
        <authorList>
            <person name="Puginier C."/>
            <person name="Libourel C."/>
            <person name="Otte J."/>
            <person name="Skaloud P."/>
            <person name="Haon M."/>
            <person name="Grisel S."/>
            <person name="Petersen M."/>
            <person name="Berrin J.G."/>
            <person name="Delaux P.M."/>
            <person name="Dal Grande F."/>
            <person name="Keller J."/>
        </authorList>
    </citation>
    <scope>NUCLEOTIDE SEQUENCE [LARGE SCALE GENOMIC DNA]</scope>
    <source>
        <strain evidence="9 10">SAG 2145</strain>
    </source>
</reference>
<evidence type="ECO:0000256" key="8">
    <source>
        <dbReference type="SAM" id="Phobius"/>
    </source>
</evidence>
<evidence type="ECO:0000256" key="3">
    <source>
        <dbReference type="ARBA" id="ARBA00022475"/>
    </source>
</evidence>
<evidence type="ECO:0000313" key="10">
    <source>
        <dbReference type="Proteomes" id="UP001438707"/>
    </source>
</evidence>
<evidence type="ECO:0000256" key="2">
    <source>
        <dbReference type="ARBA" id="ARBA00022448"/>
    </source>
</evidence>
<evidence type="ECO:0000256" key="7">
    <source>
        <dbReference type="ARBA" id="ARBA00023136"/>
    </source>
</evidence>
<comment type="subcellular location">
    <subcellularLocation>
        <location evidence="1">Cell membrane</location>
        <topology evidence="1">Multi-pass membrane protein</topology>
    </subcellularLocation>
</comment>
<keyword evidence="10" id="KW-1185">Reference proteome</keyword>
<feature type="transmembrane region" description="Helical" evidence="8">
    <location>
        <begin position="43"/>
        <end position="60"/>
    </location>
</feature>
<dbReference type="InterPro" id="IPR044669">
    <property type="entry name" value="YneE/VCCN1/2-like"/>
</dbReference>
<evidence type="ECO:0000256" key="4">
    <source>
        <dbReference type="ARBA" id="ARBA00022692"/>
    </source>
</evidence>
<keyword evidence="2" id="KW-0813">Transport</keyword>
<keyword evidence="3" id="KW-1003">Cell membrane</keyword>
<organism evidence="9 10">
    <name type="scientific">Apatococcus lobatus</name>
    <dbReference type="NCBI Taxonomy" id="904363"/>
    <lineage>
        <taxon>Eukaryota</taxon>
        <taxon>Viridiplantae</taxon>
        <taxon>Chlorophyta</taxon>
        <taxon>core chlorophytes</taxon>
        <taxon>Trebouxiophyceae</taxon>
        <taxon>Chlorellales</taxon>
        <taxon>Chlorellaceae</taxon>
        <taxon>Apatococcus</taxon>
    </lineage>
</organism>
<protein>
    <recommendedName>
        <fullName evidence="11">Bestrophin homolog</fullName>
    </recommendedName>
</protein>
<keyword evidence="4 8" id="KW-0812">Transmembrane</keyword>
<comment type="caution">
    <text evidence="9">The sequence shown here is derived from an EMBL/GenBank/DDBJ whole genome shotgun (WGS) entry which is preliminary data.</text>
</comment>
<evidence type="ECO:0000256" key="6">
    <source>
        <dbReference type="ARBA" id="ARBA00023065"/>
    </source>
</evidence>
<proteinExistence type="predicted"/>
<evidence type="ECO:0008006" key="11">
    <source>
        <dbReference type="Google" id="ProtNLM"/>
    </source>
</evidence>
<feature type="transmembrane region" description="Helical" evidence="8">
    <location>
        <begin position="206"/>
        <end position="222"/>
    </location>
</feature>
<dbReference type="GO" id="GO:0005886">
    <property type="term" value="C:plasma membrane"/>
    <property type="evidence" value="ECO:0007669"/>
    <property type="project" value="UniProtKB-SubCell"/>
</dbReference>